<name>A0A6J4QU80_9ACTN</name>
<dbReference type="AlphaFoldDB" id="A0A6J4QU80"/>
<dbReference type="EMBL" id="CADCVH010000022">
    <property type="protein sequence ID" value="CAA9449698.1"/>
    <property type="molecule type" value="Genomic_DNA"/>
</dbReference>
<gene>
    <name evidence="1" type="ORF">AVDCRST_MAG02-790</name>
</gene>
<reference evidence="1" key="1">
    <citation type="submission" date="2020-02" db="EMBL/GenBank/DDBJ databases">
        <authorList>
            <person name="Meier V. D."/>
        </authorList>
    </citation>
    <scope>NUCLEOTIDE SEQUENCE</scope>
    <source>
        <strain evidence="1">AVDCRST_MAG02</strain>
    </source>
</reference>
<accession>A0A6J4QU80</accession>
<evidence type="ECO:0000313" key="1">
    <source>
        <dbReference type="EMBL" id="CAA9449698.1"/>
    </source>
</evidence>
<protein>
    <submittedName>
        <fullName evidence="1">Uncharacterized protein</fullName>
    </submittedName>
</protein>
<proteinExistence type="predicted"/>
<sequence>MISFNGDQYYIERLGYGTHGDFYVMQAEQTVRGYEF</sequence>
<organism evidence="1">
    <name type="scientific">uncultured Rubrobacteraceae bacterium</name>
    <dbReference type="NCBI Taxonomy" id="349277"/>
    <lineage>
        <taxon>Bacteria</taxon>
        <taxon>Bacillati</taxon>
        <taxon>Actinomycetota</taxon>
        <taxon>Rubrobacteria</taxon>
        <taxon>Rubrobacterales</taxon>
        <taxon>Rubrobacteraceae</taxon>
        <taxon>environmental samples</taxon>
    </lineage>
</organism>